<dbReference type="AlphaFoldDB" id="A0A6A4ANK9"/>
<gene>
    <name evidence="2" type="ORF">PR003_g34421</name>
</gene>
<sequence>MLQEFLLTPNKNIATCITLQSAHMRQLFDFFPEVLMIDATHGTNSSKYKVFSIMAHDAFGKEQFVQHAVVQNERLPTLLTALEEFKRNNPAWTRIRCILIDKDFTEISVLKMAFPDAVLLLCQFHVIKYL</sequence>
<dbReference type="InterPro" id="IPR052579">
    <property type="entry name" value="Zinc_finger_SWIM"/>
</dbReference>
<name>A0A6A4ANK9_9STRA</name>
<dbReference type="Proteomes" id="UP000434957">
    <property type="component" value="Unassembled WGS sequence"/>
</dbReference>
<dbReference type="Pfam" id="PF21056">
    <property type="entry name" value="ZSWIM1-3_RNaseH-like"/>
    <property type="match status" value="1"/>
</dbReference>
<dbReference type="PANTHER" id="PTHR31569:SF4">
    <property type="entry name" value="SWIM-TYPE DOMAIN-CONTAINING PROTEIN"/>
    <property type="match status" value="1"/>
</dbReference>
<organism evidence="2 3">
    <name type="scientific">Phytophthora rubi</name>
    <dbReference type="NCBI Taxonomy" id="129364"/>
    <lineage>
        <taxon>Eukaryota</taxon>
        <taxon>Sar</taxon>
        <taxon>Stramenopiles</taxon>
        <taxon>Oomycota</taxon>
        <taxon>Peronosporomycetes</taxon>
        <taxon>Peronosporales</taxon>
        <taxon>Peronosporaceae</taxon>
        <taxon>Phytophthora</taxon>
    </lineage>
</organism>
<comment type="caution">
    <text evidence="2">The sequence shown here is derived from an EMBL/GenBank/DDBJ whole genome shotgun (WGS) entry which is preliminary data.</text>
</comment>
<protein>
    <recommendedName>
        <fullName evidence="1">ZSWIM1/3 RNaseH-like domain-containing protein</fullName>
    </recommendedName>
</protein>
<evidence type="ECO:0000313" key="3">
    <source>
        <dbReference type="Proteomes" id="UP000434957"/>
    </source>
</evidence>
<dbReference type="EMBL" id="QXFT01011374">
    <property type="protein sequence ID" value="KAE9260321.1"/>
    <property type="molecule type" value="Genomic_DNA"/>
</dbReference>
<feature type="domain" description="ZSWIM1/3 RNaseH-like" evidence="1">
    <location>
        <begin position="10"/>
        <end position="119"/>
    </location>
</feature>
<evidence type="ECO:0000313" key="2">
    <source>
        <dbReference type="EMBL" id="KAE9260321.1"/>
    </source>
</evidence>
<keyword evidence="3" id="KW-1185">Reference proteome</keyword>
<dbReference type="InterPro" id="IPR048324">
    <property type="entry name" value="ZSWIM1-3_RNaseH-like"/>
</dbReference>
<evidence type="ECO:0000259" key="1">
    <source>
        <dbReference type="Pfam" id="PF21056"/>
    </source>
</evidence>
<dbReference type="PANTHER" id="PTHR31569">
    <property type="entry name" value="SWIM-TYPE DOMAIN-CONTAINING PROTEIN"/>
    <property type="match status" value="1"/>
</dbReference>
<proteinExistence type="predicted"/>
<feature type="non-terminal residue" evidence="2">
    <location>
        <position position="130"/>
    </location>
</feature>
<reference evidence="2 3" key="1">
    <citation type="submission" date="2018-08" db="EMBL/GenBank/DDBJ databases">
        <title>Genomic investigation of the strawberry pathogen Phytophthora fragariae indicates pathogenicity is determined by transcriptional variation in three key races.</title>
        <authorList>
            <person name="Adams T.M."/>
            <person name="Armitage A.D."/>
            <person name="Sobczyk M.K."/>
            <person name="Bates H.J."/>
            <person name="Dunwell J.M."/>
            <person name="Nellist C.F."/>
            <person name="Harrison R.J."/>
        </authorList>
    </citation>
    <scope>NUCLEOTIDE SEQUENCE [LARGE SCALE GENOMIC DNA]</scope>
    <source>
        <strain evidence="2 3">SCRP333</strain>
    </source>
</reference>
<accession>A0A6A4ANK9</accession>